<reference evidence="3" key="1">
    <citation type="submission" date="2020-06" db="EMBL/GenBank/DDBJ databases">
        <authorList>
            <consortium name="Plant Systems Biology data submission"/>
        </authorList>
    </citation>
    <scope>NUCLEOTIDE SEQUENCE</scope>
    <source>
        <strain evidence="3">D6</strain>
    </source>
</reference>
<dbReference type="AlphaFoldDB" id="A0A9N8H7U6"/>
<evidence type="ECO:0008006" key="5">
    <source>
        <dbReference type="Google" id="ProtNLM"/>
    </source>
</evidence>
<proteinExistence type="predicted"/>
<comment type="caution">
    <text evidence="3">The sequence shown here is derived from an EMBL/GenBank/DDBJ whole genome shotgun (WGS) entry which is preliminary data.</text>
</comment>
<feature type="signal peptide" evidence="2">
    <location>
        <begin position="1"/>
        <end position="22"/>
    </location>
</feature>
<feature type="region of interest" description="Disordered" evidence="1">
    <location>
        <begin position="267"/>
        <end position="300"/>
    </location>
</feature>
<dbReference type="EMBL" id="CAICTM010000139">
    <property type="protein sequence ID" value="CAB9502555.1"/>
    <property type="molecule type" value="Genomic_DNA"/>
</dbReference>
<dbReference type="PROSITE" id="PS00141">
    <property type="entry name" value="ASP_PROTEASE"/>
    <property type="match status" value="1"/>
</dbReference>
<dbReference type="GO" id="GO:0004190">
    <property type="term" value="F:aspartic-type endopeptidase activity"/>
    <property type="evidence" value="ECO:0007669"/>
    <property type="project" value="InterPro"/>
</dbReference>
<feature type="compositionally biased region" description="Polar residues" evidence="1">
    <location>
        <begin position="267"/>
        <end position="277"/>
    </location>
</feature>
<sequence>MTNRMPALLLLVALLFAEFVLANGFLPSAALVITTPTRRLTTHNSRLAEDTPDAIDRPVIAGVIAPLVYKGPYACLSLRFPNWNNAVWDFVVDTGANVNSIDKKLAEQNGMPQLQGIPQPLATSGVGGSFAPGELVLLGDCALAGLPPAQSHMLFLRNLTASALPHAGPTAGLLGSSFVGMFAGVEFDWYGTDGDPPTMGFYFGKSPLPLSVTQGMVRVPLQSGGLGLFIVSTTVNGVEIPALVDTGSPITILTKQAAETIGMQTVLSPTHDTGTFDNNRHHPRPRQRQQQAIGDPSLQVGGVDGRPMQLQRSESTANTIQVGSLTLGEGPVYIGNVPALSFLEQTAEWLQDKTRTMDPPVAILGLDFLRKAYRIIIVSASHNNNAASELWLDPMDDSKPKYKATN</sequence>
<accession>A0A9N8H7U6</accession>
<dbReference type="OrthoDB" id="45996at2759"/>
<name>A0A9N8H7U6_9STRA</name>
<dbReference type="GO" id="GO:0006508">
    <property type="term" value="P:proteolysis"/>
    <property type="evidence" value="ECO:0007669"/>
    <property type="project" value="InterPro"/>
</dbReference>
<protein>
    <recommendedName>
        <fullName evidence="5">Peptidase A2 domain-containing protein</fullName>
    </recommendedName>
</protein>
<evidence type="ECO:0000256" key="2">
    <source>
        <dbReference type="SAM" id="SignalP"/>
    </source>
</evidence>
<feature type="chain" id="PRO_5040381318" description="Peptidase A2 domain-containing protein" evidence="2">
    <location>
        <begin position="23"/>
        <end position="406"/>
    </location>
</feature>
<organism evidence="3 4">
    <name type="scientific">Seminavis robusta</name>
    <dbReference type="NCBI Taxonomy" id="568900"/>
    <lineage>
        <taxon>Eukaryota</taxon>
        <taxon>Sar</taxon>
        <taxon>Stramenopiles</taxon>
        <taxon>Ochrophyta</taxon>
        <taxon>Bacillariophyta</taxon>
        <taxon>Bacillariophyceae</taxon>
        <taxon>Bacillariophycidae</taxon>
        <taxon>Naviculales</taxon>
        <taxon>Naviculaceae</taxon>
        <taxon>Seminavis</taxon>
    </lineage>
</organism>
<dbReference type="SUPFAM" id="SSF50630">
    <property type="entry name" value="Acid proteases"/>
    <property type="match status" value="1"/>
</dbReference>
<evidence type="ECO:0000256" key="1">
    <source>
        <dbReference type="SAM" id="MobiDB-lite"/>
    </source>
</evidence>
<keyword evidence="4" id="KW-1185">Reference proteome</keyword>
<dbReference type="Proteomes" id="UP001153069">
    <property type="component" value="Unassembled WGS sequence"/>
</dbReference>
<dbReference type="InterPro" id="IPR021109">
    <property type="entry name" value="Peptidase_aspartic_dom_sf"/>
</dbReference>
<dbReference type="Pfam" id="PF13650">
    <property type="entry name" value="Asp_protease_2"/>
    <property type="match status" value="2"/>
</dbReference>
<gene>
    <name evidence="3" type="ORF">SEMRO_140_G065300.1</name>
</gene>
<dbReference type="Gene3D" id="2.40.70.10">
    <property type="entry name" value="Acid Proteases"/>
    <property type="match status" value="2"/>
</dbReference>
<evidence type="ECO:0000313" key="3">
    <source>
        <dbReference type="EMBL" id="CAB9502555.1"/>
    </source>
</evidence>
<evidence type="ECO:0000313" key="4">
    <source>
        <dbReference type="Proteomes" id="UP001153069"/>
    </source>
</evidence>
<dbReference type="InterPro" id="IPR001969">
    <property type="entry name" value="Aspartic_peptidase_AS"/>
</dbReference>
<keyword evidence="2" id="KW-0732">Signal</keyword>